<organism evidence="2 3">
    <name type="scientific">Ravibacter arvi</name>
    <dbReference type="NCBI Taxonomy" id="2051041"/>
    <lineage>
        <taxon>Bacteria</taxon>
        <taxon>Pseudomonadati</taxon>
        <taxon>Bacteroidota</taxon>
        <taxon>Cytophagia</taxon>
        <taxon>Cytophagales</taxon>
        <taxon>Spirosomataceae</taxon>
        <taxon>Ravibacter</taxon>
    </lineage>
</organism>
<dbReference type="EMBL" id="BAABEY010000036">
    <property type="protein sequence ID" value="GAA4447765.1"/>
    <property type="molecule type" value="Genomic_DNA"/>
</dbReference>
<keyword evidence="3" id="KW-1185">Reference proteome</keyword>
<reference evidence="3" key="1">
    <citation type="journal article" date="2019" name="Int. J. Syst. Evol. Microbiol.">
        <title>The Global Catalogue of Microorganisms (GCM) 10K type strain sequencing project: providing services to taxonomists for standard genome sequencing and annotation.</title>
        <authorList>
            <consortium name="The Broad Institute Genomics Platform"/>
            <consortium name="The Broad Institute Genome Sequencing Center for Infectious Disease"/>
            <person name="Wu L."/>
            <person name="Ma J."/>
        </authorList>
    </citation>
    <scope>NUCLEOTIDE SEQUENCE [LARGE SCALE GENOMIC DNA]</scope>
    <source>
        <strain evidence="3">JCM 31920</strain>
    </source>
</reference>
<comment type="caution">
    <text evidence="2">The sequence shown here is derived from an EMBL/GenBank/DDBJ whole genome shotgun (WGS) entry which is preliminary data.</text>
</comment>
<sequence>MYVGKLDNPESTVCRKFQFLSMQETTAKKRQKRQGKCKKAHEQNNNVKQVARGTE</sequence>
<accession>A0ABP8MB78</accession>
<feature type="region of interest" description="Disordered" evidence="1">
    <location>
        <begin position="25"/>
        <end position="55"/>
    </location>
</feature>
<evidence type="ECO:0000313" key="3">
    <source>
        <dbReference type="Proteomes" id="UP001501508"/>
    </source>
</evidence>
<protein>
    <submittedName>
        <fullName evidence="2">Uncharacterized protein</fullName>
    </submittedName>
</protein>
<name>A0ABP8MB78_9BACT</name>
<evidence type="ECO:0000256" key="1">
    <source>
        <dbReference type="SAM" id="MobiDB-lite"/>
    </source>
</evidence>
<gene>
    <name evidence="2" type="ORF">GCM10023091_43220</name>
</gene>
<dbReference type="Proteomes" id="UP001501508">
    <property type="component" value="Unassembled WGS sequence"/>
</dbReference>
<evidence type="ECO:0000313" key="2">
    <source>
        <dbReference type="EMBL" id="GAA4447765.1"/>
    </source>
</evidence>
<feature type="compositionally biased region" description="Basic residues" evidence="1">
    <location>
        <begin position="28"/>
        <end position="39"/>
    </location>
</feature>
<proteinExistence type="predicted"/>